<protein>
    <recommendedName>
        <fullName evidence="3">DUF659 domain-containing protein</fullName>
    </recommendedName>
</protein>
<accession>A0ABR3EPB6</accession>
<keyword evidence="2" id="KW-1185">Reference proteome</keyword>
<dbReference type="EMBL" id="JBAHYK010002634">
    <property type="protein sequence ID" value="KAL0564676.1"/>
    <property type="molecule type" value="Genomic_DNA"/>
</dbReference>
<organism evidence="1 2">
    <name type="scientific">Marasmius crinis-equi</name>
    <dbReference type="NCBI Taxonomy" id="585013"/>
    <lineage>
        <taxon>Eukaryota</taxon>
        <taxon>Fungi</taxon>
        <taxon>Dikarya</taxon>
        <taxon>Basidiomycota</taxon>
        <taxon>Agaricomycotina</taxon>
        <taxon>Agaricomycetes</taxon>
        <taxon>Agaricomycetidae</taxon>
        <taxon>Agaricales</taxon>
        <taxon>Marasmiineae</taxon>
        <taxon>Marasmiaceae</taxon>
        <taxon>Marasmius</taxon>
    </lineage>
</organism>
<gene>
    <name evidence="1" type="ORF">V5O48_017368</name>
</gene>
<sequence>MAFSSKGPSLKEGSVTVDCTNAGREELKRKIDFLILKLICVTGICPSVVDWDEWKDMWAIGNPRYKPTGSTTFTDKYISQESSQVHKQTVKILRGYENNTLTFDGNDTRGCESVYTTHFTTPDWQTFLFHGYEGTGEHHTAEWVKGKIVKTVNEVRKQHVSTVCSDSAANVKLGKQLAQEEIPTLLILPDACHHISLMIKDITKLSEYTSMIKTLKDTLSFFSSSKFAMRKLKELRKEEDRQNRWKGDLIVDGTVNVKDKNVSETFKGQMKGTTFQFTSVQYSRVVGPMARSIWQLEAVQTNAADVFLFWLAMGAKLKALLDAKETDTGITVSLASKIRHIFNARYREFIEESPGDIYFTCFFLHPLYGKSDILKKSSPGTVQNATITIPAQSASNRHEEADQTPNPKAYRRVKEALLDILKREHDLFEQTPLLSPLPGVMKALNNEVKLLAIKFKAQLVAFAHREFPFSDPLATQTPLQWWHSLLPNPKARVLAFLAVKLFSSLANSMPDERTGSGITWLNSPLRNRQKVDTLMCMLKIGQWYSVHQKGAKVKAEPTVNFTDVGEVLKASDSVKPNQKPTDEQPQVHLINELPQDKENLDQDADESPAVVDEDIDIDCTLLKQVVPKETDKKSGKWPPIVLAGLVALDMPEPTRPSGVVAGGSKFEWASV</sequence>
<name>A0ABR3EPB6_9AGAR</name>
<dbReference type="InterPro" id="IPR012337">
    <property type="entry name" value="RNaseH-like_sf"/>
</dbReference>
<evidence type="ECO:0008006" key="3">
    <source>
        <dbReference type="Google" id="ProtNLM"/>
    </source>
</evidence>
<comment type="caution">
    <text evidence="1">The sequence shown here is derived from an EMBL/GenBank/DDBJ whole genome shotgun (WGS) entry which is preliminary data.</text>
</comment>
<evidence type="ECO:0000313" key="1">
    <source>
        <dbReference type="EMBL" id="KAL0564676.1"/>
    </source>
</evidence>
<dbReference type="Proteomes" id="UP001465976">
    <property type="component" value="Unassembled WGS sequence"/>
</dbReference>
<proteinExistence type="predicted"/>
<evidence type="ECO:0000313" key="2">
    <source>
        <dbReference type="Proteomes" id="UP001465976"/>
    </source>
</evidence>
<reference evidence="1 2" key="1">
    <citation type="submission" date="2024-02" db="EMBL/GenBank/DDBJ databases">
        <title>A draft genome for the cacao thread blight pathogen Marasmius crinis-equi.</title>
        <authorList>
            <person name="Cohen S.P."/>
            <person name="Baruah I.K."/>
            <person name="Amoako-Attah I."/>
            <person name="Bukari Y."/>
            <person name="Meinhardt L.W."/>
            <person name="Bailey B.A."/>
        </authorList>
    </citation>
    <scope>NUCLEOTIDE SEQUENCE [LARGE SCALE GENOMIC DNA]</scope>
    <source>
        <strain evidence="1 2">GH-76</strain>
    </source>
</reference>
<dbReference type="SUPFAM" id="SSF53098">
    <property type="entry name" value="Ribonuclease H-like"/>
    <property type="match status" value="1"/>
</dbReference>